<sequence length="48" mass="5269">MKPYKAHVTISSHRRATLTILIITKNTEAGNRRMAMMACSCYPASGVS</sequence>
<gene>
    <name evidence="1" type="ORF">NBRC3293_2832</name>
</gene>
<name>A0A829WT24_GLUOY</name>
<reference evidence="1 2" key="1">
    <citation type="submission" date="2013-04" db="EMBL/GenBank/DDBJ databases">
        <title>Gluconobacter oxydans NBRC 3293 whole genome sequence.</title>
        <authorList>
            <person name="Matsutani M."/>
            <person name="Yakushi T."/>
            <person name="Matsushita K."/>
        </authorList>
    </citation>
    <scope>NUCLEOTIDE SEQUENCE [LARGE SCALE GENOMIC DNA]</scope>
    <source>
        <strain evidence="1 2">NBRC 3293</strain>
    </source>
</reference>
<evidence type="ECO:0000313" key="2">
    <source>
        <dbReference type="Proteomes" id="UP000484858"/>
    </source>
</evidence>
<proteinExistence type="predicted"/>
<comment type="caution">
    <text evidence="1">The sequence shown here is derived from an EMBL/GenBank/DDBJ whole genome shotgun (WGS) entry which is preliminary data.</text>
</comment>
<organism evidence="1 2">
    <name type="scientific">Gluconobacter oxydans NBRC 3293</name>
    <dbReference type="NCBI Taxonomy" id="1315969"/>
    <lineage>
        <taxon>Bacteria</taxon>
        <taxon>Pseudomonadati</taxon>
        <taxon>Pseudomonadota</taxon>
        <taxon>Alphaproteobacteria</taxon>
        <taxon>Acetobacterales</taxon>
        <taxon>Acetobacteraceae</taxon>
        <taxon>Gluconobacter</taxon>
    </lineage>
</organism>
<dbReference type="EMBL" id="BARJ01000012">
    <property type="protein sequence ID" value="GEM18335.1"/>
    <property type="molecule type" value="Genomic_DNA"/>
</dbReference>
<accession>A0A829WT24</accession>
<protein>
    <submittedName>
        <fullName evidence="1">Uncharacterized protein</fullName>
    </submittedName>
</protein>
<evidence type="ECO:0000313" key="1">
    <source>
        <dbReference type="EMBL" id="GEM18335.1"/>
    </source>
</evidence>
<dbReference type="Proteomes" id="UP000484858">
    <property type="component" value="Unassembled WGS sequence"/>
</dbReference>
<dbReference type="AlphaFoldDB" id="A0A829WT24"/>